<dbReference type="FunFam" id="3.30.530.20:FF:000019">
    <property type="entry name" value="Abscisic acid receptor PYR1"/>
    <property type="match status" value="1"/>
</dbReference>
<evidence type="ECO:0000256" key="7">
    <source>
        <dbReference type="ARBA" id="ARBA00023242"/>
    </source>
</evidence>
<dbReference type="GO" id="GO:0042803">
    <property type="term" value="F:protein homodimerization activity"/>
    <property type="evidence" value="ECO:0007669"/>
    <property type="project" value="UniProtKB-ARBA"/>
</dbReference>
<dbReference type="Gene3D" id="3.30.530.20">
    <property type="match status" value="1"/>
</dbReference>
<feature type="region of interest" description="Disordered" evidence="9">
    <location>
        <begin position="390"/>
        <end position="444"/>
    </location>
</feature>
<keyword evidence="6" id="KW-0675">Receptor</keyword>
<accession>A0A445ALZ2</accession>
<evidence type="ECO:0008006" key="12">
    <source>
        <dbReference type="Google" id="ProtNLM"/>
    </source>
</evidence>
<evidence type="ECO:0000256" key="3">
    <source>
        <dbReference type="ARBA" id="ARBA00008594"/>
    </source>
</evidence>
<keyword evidence="8" id="KW-0650">Protein phosphatase inhibitor</keyword>
<organism evidence="10 11">
    <name type="scientific">Arachis hypogaea</name>
    <name type="common">Peanut</name>
    <dbReference type="NCBI Taxonomy" id="3818"/>
    <lineage>
        <taxon>Eukaryota</taxon>
        <taxon>Viridiplantae</taxon>
        <taxon>Streptophyta</taxon>
        <taxon>Embryophyta</taxon>
        <taxon>Tracheophyta</taxon>
        <taxon>Spermatophyta</taxon>
        <taxon>Magnoliopsida</taxon>
        <taxon>eudicotyledons</taxon>
        <taxon>Gunneridae</taxon>
        <taxon>Pentapetalae</taxon>
        <taxon>rosids</taxon>
        <taxon>fabids</taxon>
        <taxon>Fabales</taxon>
        <taxon>Fabaceae</taxon>
        <taxon>Papilionoideae</taxon>
        <taxon>50 kb inversion clade</taxon>
        <taxon>dalbergioids sensu lato</taxon>
        <taxon>Dalbergieae</taxon>
        <taxon>Pterocarpus clade</taxon>
        <taxon>Arachis</taxon>
    </lineage>
</organism>
<dbReference type="InterPro" id="IPR050279">
    <property type="entry name" value="Plant_def-hormone_signal"/>
</dbReference>
<evidence type="ECO:0000256" key="5">
    <source>
        <dbReference type="ARBA" id="ARBA00022682"/>
    </source>
</evidence>
<dbReference type="PANTHER" id="PTHR31213:SF6">
    <property type="entry name" value="ABSCISIC ACID RECEPTOR PYR1"/>
    <property type="match status" value="1"/>
</dbReference>
<proteinExistence type="inferred from homology"/>
<dbReference type="PRINTS" id="PR01228">
    <property type="entry name" value="EGGSHELL"/>
</dbReference>
<feature type="compositionally biased region" description="Gly residues" evidence="9">
    <location>
        <begin position="390"/>
        <end position="431"/>
    </location>
</feature>
<evidence type="ECO:0000256" key="8">
    <source>
        <dbReference type="ARBA" id="ARBA00023272"/>
    </source>
</evidence>
<dbReference type="GO" id="GO:0009738">
    <property type="term" value="P:abscisic acid-activated signaling pathway"/>
    <property type="evidence" value="ECO:0007669"/>
    <property type="project" value="UniProtKB-KW"/>
</dbReference>
<dbReference type="GO" id="GO:0062049">
    <property type="term" value="C:protein phosphatase inhibitor complex"/>
    <property type="evidence" value="ECO:0007669"/>
    <property type="project" value="UniProtKB-ARBA"/>
</dbReference>
<keyword evidence="4" id="KW-0963">Cytoplasm</keyword>
<comment type="similarity">
    <text evidence="3">Belongs to the PYR/PYL/RCAR abscisic acid intracellular receptor family.</text>
</comment>
<feature type="region of interest" description="Disordered" evidence="9">
    <location>
        <begin position="263"/>
        <end position="307"/>
    </location>
</feature>
<feature type="region of interest" description="Disordered" evidence="9">
    <location>
        <begin position="319"/>
        <end position="338"/>
    </location>
</feature>
<dbReference type="GO" id="GO:0004864">
    <property type="term" value="F:protein phosphatase inhibitor activity"/>
    <property type="evidence" value="ECO:0007669"/>
    <property type="project" value="UniProtKB-KW"/>
</dbReference>
<keyword evidence="7" id="KW-0539">Nucleus</keyword>
<dbReference type="GO" id="GO:0005737">
    <property type="term" value="C:cytoplasm"/>
    <property type="evidence" value="ECO:0007669"/>
    <property type="project" value="UniProtKB-SubCell"/>
</dbReference>
<protein>
    <recommendedName>
        <fullName evidence="12">Abscisic acid receptor</fullName>
    </recommendedName>
</protein>
<evidence type="ECO:0000256" key="1">
    <source>
        <dbReference type="ARBA" id="ARBA00004123"/>
    </source>
</evidence>
<evidence type="ECO:0000256" key="9">
    <source>
        <dbReference type="SAM" id="MobiDB-lite"/>
    </source>
</evidence>
<evidence type="ECO:0000256" key="2">
    <source>
        <dbReference type="ARBA" id="ARBA00004496"/>
    </source>
</evidence>
<evidence type="ECO:0000256" key="6">
    <source>
        <dbReference type="ARBA" id="ARBA00023170"/>
    </source>
</evidence>
<dbReference type="InterPro" id="IPR023393">
    <property type="entry name" value="START-like_dom_sf"/>
</dbReference>
<evidence type="ECO:0000313" key="10">
    <source>
        <dbReference type="EMBL" id="RYR27453.1"/>
    </source>
</evidence>
<comment type="subcellular location">
    <subcellularLocation>
        <location evidence="2">Cytoplasm</location>
    </subcellularLocation>
    <subcellularLocation>
        <location evidence="1">Nucleus</location>
    </subcellularLocation>
</comment>
<dbReference type="AlphaFoldDB" id="A0A445ALZ2"/>
<dbReference type="SUPFAM" id="SSF55961">
    <property type="entry name" value="Bet v1-like"/>
    <property type="match status" value="1"/>
</dbReference>
<name>A0A445ALZ2_ARAHY</name>
<reference evidence="10 11" key="1">
    <citation type="submission" date="2019-01" db="EMBL/GenBank/DDBJ databases">
        <title>Sequencing of cultivated peanut Arachis hypogaea provides insights into genome evolution and oil improvement.</title>
        <authorList>
            <person name="Chen X."/>
        </authorList>
    </citation>
    <scope>NUCLEOTIDE SEQUENCE [LARGE SCALE GENOMIC DNA]</scope>
    <source>
        <strain evidence="11">cv. Fuhuasheng</strain>
        <tissue evidence="10">Leaves</tissue>
    </source>
</reference>
<dbReference type="Pfam" id="PF10604">
    <property type="entry name" value="Polyketide_cyc2"/>
    <property type="match status" value="1"/>
</dbReference>
<comment type="caution">
    <text evidence="10">The sequence shown here is derived from an EMBL/GenBank/DDBJ whole genome shotgun (WGS) entry which is preliminary data.</text>
</comment>
<feature type="region of interest" description="Disordered" evidence="9">
    <location>
        <begin position="363"/>
        <end position="382"/>
    </location>
</feature>
<keyword evidence="5" id="KW-0938">Abscisic acid signaling pathway</keyword>
<dbReference type="PANTHER" id="PTHR31213">
    <property type="entry name" value="OS08G0374000 PROTEIN-RELATED"/>
    <property type="match status" value="1"/>
</dbReference>
<evidence type="ECO:0000256" key="4">
    <source>
        <dbReference type="ARBA" id="ARBA00022490"/>
    </source>
</evidence>
<dbReference type="InterPro" id="IPR019587">
    <property type="entry name" value="Polyketide_cyclase/dehydratase"/>
</dbReference>
<sequence>MNSPMIHGEEAMEEETQTHTNINHATPEPEPDTPTHHDLALPAGLTQEEFETLKPSIATHHTYPLSTTRRQCSSLLAQRIHAPPHAVWSILRRFDKPQSYKHFIKSCHVSEDFQLAVGCTRYVDVISGLPANTSTERLDVLDDDRHVIGFTIVGGEHRLRNYRSVTSVHGFEHDGKIWTVVLESYVVDVPEGNTEEDTRLFSDTVVKLNLQKLASVTEGKITDGDGHFGQHMLRHQVLTYYGLWTMIHDTDIDIDGHKHGGDGGGGGNAGDFGNGGRGGGGGSGGRFGDGGDGGGGGRGGFHGDGGTGGGGGNGGIYGDGGDGGGGGQGGFFGDGGRGGGGGNGGYHGDGGDGGKGGGGGGNGGYGGDGGRESGTGSGYGGAGGNGGGGAEGGFGGDDGHGRYGGNGGYDNGDGGNGGGFTGDGGYGSIGGKGEDGGDGGNGIN</sequence>
<dbReference type="Proteomes" id="UP000289738">
    <property type="component" value="Chromosome B01"/>
</dbReference>
<dbReference type="GO" id="GO:0010427">
    <property type="term" value="F:abscisic acid binding"/>
    <property type="evidence" value="ECO:0007669"/>
    <property type="project" value="TreeGrafter"/>
</dbReference>
<gene>
    <name evidence="10" type="ORF">Ahy_B01g051485</name>
</gene>
<dbReference type="GO" id="GO:0005634">
    <property type="term" value="C:nucleus"/>
    <property type="evidence" value="ECO:0007669"/>
    <property type="project" value="UniProtKB-SubCell"/>
</dbReference>
<evidence type="ECO:0000313" key="11">
    <source>
        <dbReference type="Proteomes" id="UP000289738"/>
    </source>
</evidence>
<dbReference type="STRING" id="3818.A0A445ALZ2"/>
<dbReference type="EMBL" id="SDMP01000011">
    <property type="protein sequence ID" value="RYR27453.1"/>
    <property type="molecule type" value="Genomic_DNA"/>
</dbReference>
<feature type="region of interest" description="Disordered" evidence="9">
    <location>
        <begin position="1"/>
        <end position="39"/>
    </location>
</feature>
<keyword evidence="11" id="KW-1185">Reference proteome</keyword>
<dbReference type="GO" id="GO:0038023">
    <property type="term" value="F:signaling receptor activity"/>
    <property type="evidence" value="ECO:0007669"/>
    <property type="project" value="TreeGrafter"/>
</dbReference>
<dbReference type="CDD" id="cd07821">
    <property type="entry name" value="PYR_PYL_RCAR_like"/>
    <property type="match status" value="1"/>
</dbReference>